<evidence type="ECO:0000256" key="1">
    <source>
        <dbReference type="SAM" id="MobiDB-lite"/>
    </source>
</evidence>
<reference evidence="2" key="1">
    <citation type="submission" date="2016-05" db="EMBL/GenBank/DDBJ databases">
        <authorList>
            <person name="Lavstsen T."/>
            <person name="Jespersen J.S."/>
        </authorList>
    </citation>
    <scope>NUCLEOTIDE SEQUENCE</scope>
    <source>
        <tissue evidence="2">Brain</tissue>
    </source>
</reference>
<feature type="region of interest" description="Disordered" evidence="1">
    <location>
        <begin position="1"/>
        <end position="25"/>
    </location>
</feature>
<gene>
    <name evidence="2" type="primary">Nfu_g_1_018424</name>
</gene>
<proteinExistence type="predicted"/>
<feature type="non-terminal residue" evidence="2">
    <location>
        <position position="45"/>
    </location>
</feature>
<name>A0A1A8QGY4_9TELE</name>
<feature type="non-terminal residue" evidence="2">
    <location>
        <position position="1"/>
    </location>
</feature>
<protein>
    <submittedName>
        <fullName evidence="2">Uncharacterized protein</fullName>
    </submittedName>
</protein>
<reference evidence="2" key="2">
    <citation type="submission" date="2016-06" db="EMBL/GenBank/DDBJ databases">
        <title>The genome of a short-lived fish provides insights into sex chromosome evolution and the genetic control of aging.</title>
        <authorList>
            <person name="Reichwald K."/>
            <person name="Felder M."/>
            <person name="Petzold A."/>
            <person name="Koch P."/>
            <person name="Groth M."/>
            <person name="Platzer M."/>
        </authorList>
    </citation>
    <scope>NUCLEOTIDE SEQUENCE</scope>
    <source>
        <tissue evidence="2">Brain</tissue>
    </source>
</reference>
<organism evidence="2">
    <name type="scientific">Nothobranchius rachovii</name>
    <name type="common">bluefin notho</name>
    <dbReference type="NCBI Taxonomy" id="451742"/>
    <lineage>
        <taxon>Eukaryota</taxon>
        <taxon>Metazoa</taxon>
        <taxon>Chordata</taxon>
        <taxon>Craniata</taxon>
        <taxon>Vertebrata</taxon>
        <taxon>Euteleostomi</taxon>
        <taxon>Actinopterygii</taxon>
        <taxon>Neopterygii</taxon>
        <taxon>Teleostei</taxon>
        <taxon>Neoteleostei</taxon>
        <taxon>Acanthomorphata</taxon>
        <taxon>Ovalentaria</taxon>
        <taxon>Atherinomorphae</taxon>
        <taxon>Cyprinodontiformes</taxon>
        <taxon>Nothobranchiidae</taxon>
        <taxon>Nothobranchius</taxon>
    </lineage>
</organism>
<sequence length="45" mass="5105">LDSEPFQDIGASQLKTTNQGMGGRGQQRLVLLKWRSPQMAHFGRY</sequence>
<accession>A0A1A8QGY4</accession>
<dbReference type="AlphaFoldDB" id="A0A1A8QGY4"/>
<dbReference type="EMBL" id="HAEI01005281">
    <property type="protein sequence ID" value="SBR92593.1"/>
    <property type="molecule type" value="Transcribed_RNA"/>
</dbReference>
<evidence type="ECO:0000313" key="2">
    <source>
        <dbReference type="EMBL" id="SBR92593.1"/>
    </source>
</evidence>